<proteinExistence type="predicted"/>
<keyword evidence="3" id="KW-1185">Reference proteome</keyword>
<feature type="region of interest" description="Disordered" evidence="1">
    <location>
        <begin position="42"/>
        <end position="68"/>
    </location>
</feature>
<protein>
    <submittedName>
        <fullName evidence="2">Uncharacterized protein</fullName>
    </submittedName>
</protein>
<comment type="caution">
    <text evidence="2">The sequence shown here is derived from an EMBL/GenBank/DDBJ whole genome shotgun (WGS) entry which is preliminary data.</text>
</comment>
<dbReference type="Proteomes" id="UP001066276">
    <property type="component" value="Chromosome 6"/>
</dbReference>
<sequence length="108" mass="11328">MCCPVARILETRLLRRRGEASGGRLQHWGHAALELRQVRRGSARVPLRGNPGRVSTSKAPGKVSREPDSAVTCVSSANLEAASKVAGIAGAVTAKALPHPSPPLTSCR</sequence>
<organism evidence="2 3">
    <name type="scientific">Pleurodeles waltl</name>
    <name type="common">Iberian ribbed newt</name>
    <dbReference type="NCBI Taxonomy" id="8319"/>
    <lineage>
        <taxon>Eukaryota</taxon>
        <taxon>Metazoa</taxon>
        <taxon>Chordata</taxon>
        <taxon>Craniata</taxon>
        <taxon>Vertebrata</taxon>
        <taxon>Euteleostomi</taxon>
        <taxon>Amphibia</taxon>
        <taxon>Batrachia</taxon>
        <taxon>Caudata</taxon>
        <taxon>Salamandroidea</taxon>
        <taxon>Salamandridae</taxon>
        <taxon>Pleurodelinae</taxon>
        <taxon>Pleurodeles</taxon>
    </lineage>
</organism>
<evidence type="ECO:0000313" key="2">
    <source>
        <dbReference type="EMBL" id="KAJ1140664.1"/>
    </source>
</evidence>
<reference evidence="2" key="1">
    <citation type="journal article" date="2022" name="bioRxiv">
        <title>Sequencing and chromosome-scale assembly of the giantPleurodeles waltlgenome.</title>
        <authorList>
            <person name="Brown T."/>
            <person name="Elewa A."/>
            <person name="Iarovenko S."/>
            <person name="Subramanian E."/>
            <person name="Araus A.J."/>
            <person name="Petzold A."/>
            <person name="Susuki M."/>
            <person name="Suzuki K.-i.T."/>
            <person name="Hayashi T."/>
            <person name="Toyoda A."/>
            <person name="Oliveira C."/>
            <person name="Osipova E."/>
            <person name="Leigh N.D."/>
            <person name="Simon A."/>
            <person name="Yun M.H."/>
        </authorList>
    </citation>
    <scope>NUCLEOTIDE SEQUENCE</scope>
    <source>
        <strain evidence="2">20211129_DDA</strain>
        <tissue evidence="2">Liver</tissue>
    </source>
</reference>
<dbReference type="AlphaFoldDB" id="A0AAV7QLP4"/>
<gene>
    <name evidence="2" type="ORF">NDU88_007013</name>
</gene>
<accession>A0AAV7QLP4</accession>
<dbReference type="EMBL" id="JANPWB010000010">
    <property type="protein sequence ID" value="KAJ1140664.1"/>
    <property type="molecule type" value="Genomic_DNA"/>
</dbReference>
<name>A0AAV7QLP4_PLEWA</name>
<evidence type="ECO:0000256" key="1">
    <source>
        <dbReference type="SAM" id="MobiDB-lite"/>
    </source>
</evidence>
<evidence type="ECO:0000313" key="3">
    <source>
        <dbReference type="Proteomes" id="UP001066276"/>
    </source>
</evidence>